<comment type="caution">
    <text evidence="1">The sequence shown here is derived from an EMBL/GenBank/DDBJ whole genome shotgun (WGS) entry which is preliminary data.</text>
</comment>
<sequence length="125" mass="14408">MKINNILIGVFSLITFTACAQHEKSDHMELATAVTELKLKTENFDELKNFDWNMVKEIFQENNTDQEITLAIAYVNTSEVDKSKVRIDNFEMEFTGKLADLDNLTARLKKSIDKLDEFNVQNTNN</sequence>
<reference evidence="1" key="1">
    <citation type="journal article" date="2014" name="Int. J. Syst. Evol. Microbiol.">
        <title>Complete genome of a new Firmicutes species belonging to the dominant human colonic microbiota ('Ruminococcus bicirculans') reveals two chromosomes and a selective capacity to utilize plant glucans.</title>
        <authorList>
            <consortium name="NISC Comparative Sequencing Program"/>
            <person name="Wegmann U."/>
            <person name="Louis P."/>
            <person name="Goesmann A."/>
            <person name="Henrissat B."/>
            <person name="Duncan S.H."/>
            <person name="Flint H.J."/>
        </authorList>
    </citation>
    <scope>NUCLEOTIDE SEQUENCE</scope>
    <source>
        <strain evidence="1">CECT 8869</strain>
    </source>
</reference>
<evidence type="ECO:0000313" key="2">
    <source>
        <dbReference type="Proteomes" id="UP001168579"/>
    </source>
</evidence>
<protein>
    <submittedName>
        <fullName evidence="1">Uncharacterized protein</fullName>
    </submittedName>
</protein>
<dbReference type="RefSeq" id="WP_304435497.1">
    <property type="nucleotide sequence ID" value="NZ_JAUKUC010000001.1"/>
</dbReference>
<proteinExistence type="predicted"/>
<organism evidence="1 2">
    <name type="scientific">Maribacter confluentis</name>
    <dbReference type="NCBI Taxonomy" id="1656093"/>
    <lineage>
        <taxon>Bacteria</taxon>
        <taxon>Pseudomonadati</taxon>
        <taxon>Bacteroidota</taxon>
        <taxon>Flavobacteriia</taxon>
        <taxon>Flavobacteriales</taxon>
        <taxon>Flavobacteriaceae</taxon>
        <taxon>Maribacter</taxon>
    </lineage>
</organism>
<dbReference type="PROSITE" id="PS51257">
    <property type="entry name" value="PROKAR_LIPOPROTEIN"/>
    <property type="match status" value="1"/>
</dbReference>
<reference evidence="1" key="2">
    <citation type="submission" date="2023-06" db="EMBL/GenBank/DDBJ databases">
        <authorList>
            <person name="Lucena T."/>
            <person name="Sun Q."/>
        </authorList>
    </citation>
    <scope>NUCLEOTIDE SEQUENCE</scope>
    <source>
        <strain evidence="1">CECT 8869</strain>
    </source>
</reference>
<keyword evidence="2" id="KW-1185">Reference proteome</keyword>
<gene>
    <name evidence="1" type="ORF">Q2T41_07070</name>
</gene>
<dbReference type="Proteomes" id="UP001168579">
    <property type="component" value="Unassembled WGS sequence"/>
</dbReference>
<accession>A0ABT8RNC3</accession>
<evidence type="ECO:0000313" key="1">
    <source>
        <dbReference type="EMBL" id="MDO1512410.1"/>
    </source>
</evidence>
<name>A0ABT8RNC3_9FLAO</name>
<dbReference type="EMBL" id="JAUKUC010000001">
    <property type="protein sequence ID" value="MDO1512410.1"/>
    <property type="molecule type" value="Genomic_DNA"/>
</dbReference>